<dbReference type="EMBL" id="QRVM01000156">
    <property type="protein sequence ID" value="RGS41182.1"/>
    <property type="molecule type" value="Genomic_DNA"/>
</dbReference>
<evidence type="ECO:0000313" key="1">
    <source>
        <dbReference type="EMBL" id="RGS41182.1"/>
    </source>
</evidence>
<comment type="caution">
    <text evidence="1">The sequence shown here is derived from an EMBL/GenBank/DDBJ whole genome shotgun (WGS) entry which is preliminary data.</text>
</comment>
<accession>A0A412IR04</accession>
<organism evidence="1 2">
    <name type="scientific">Holdemanella biformis</name>
    <dbReference type="NCBI Taxonomy" id="1735"/>
    <lineage>
        <taxon>Bacteria</taxon>
        <taxon>Bacillati</taxon>
        <taxon>Bacillota</taxon>
        <taxon>Erysipelotrichia</taxon>
        <taxon>Erysipelotrichales</taxon>
        <taxon>Erysipelotrichaceae</taxon>
        <taxon>Holdemanella</taxon>
    </lineage>
</organism>
<protein>
    <submittedName>
        <fullName evidence="1">Uncharacterized protein</fullName>
    </submittedName>
</protein>
<reference evidence="1 2" key="1">
    <citation type="submission" date="2018-08" db="EMBL/GenBank/DDBJ databases">
        <title>A genome reference for cultivated species of the human gut microbiota.</title>
        <authorList>
            <person name="Zou Y."/>
            <person name="Xue W."/>
            <person name="Luo G."/>
        </authorList>
    </citation>
    <scope>NUCLEOTIDE SEQUENCE [LARGE SCALE GENOMIC DNA]</scope>
    <source>
        <strain evidence="1 2">AF22-10AC</strain>
    </source>
</reference>
<dbReference type="Proteomes" id="UP000285274">
    <property type="component" value="Unassembled WGS sequence"/>
</dbReference>
<proteinExistence type="predicted"/>
<sequence>MHAVSYFLKNEMNSINNNSDLLYECLFVNTNFSKFTEDTFNFYEDVLCDLIYAYIDGFSQKGTRTKLEKKIKSLEKYIENIPETNVKKRLEKSLFLCVNDKYMYDVSKVETEYKYTEKTFINQQIIKYGKGHFY</sequence>
<dbReference type="AlphaFoldDB" id="A0A412IR04"/>
<name>A0A412IR04_9FIRM</name>
<gene>
    <name evidence="1" type="ORF">DWX92_12715</name>
</gene>
<evidence type="ECO:0000313" key="2">
    <source>
        <dbReference type="Proteomes" id="UP000285274"/>
    </source>
</evidence>